<keyword evidence="1" id="KW-0378">Hydrolase</keyword>
<dbReference type="InterPro" id="IPR001160">
    <property type="entry name" value="Peptidase_M20C"/>
</dbReference>
<dbReference type="Pfam" id="PF01546">
    <property type="entry name" value="Peptidase_M20"/>
    <property type="match status" value="1"/>
</dbReference>
<protein>
    <submittedName>
        <fullName evidence="3">Aminoacyl-histidine dipeptidase</fullName>
    </submittedName>
</protein>
<sequence>MLNKTAYQTNLSVVESLKPSLLWQWFARISSIPHPSHHEEALANHILEWAKSRGLSARRDAVGNVIIKKSATSGMENRQSIALQAHLDMVPQANAGTDHDFHADAIMLRRNQDDERWLMATGTTLGADNGIGMASCLAVLEADDLAHPDIEVLLTMTEETGMVGVFGLQPGELTSGLMINTDTEEIGEVYVGCAGGIDANICLPVELANHTYSSALCLNIKGLKGGHSGLDIHKNRGNAIKIAARMLASVLPDFQGAFCMASIQGGTLRNAIPRESSVILVCDAAVRDELATALQSAFEIIKTEMMRAEPKLDCIISPSQLPQQAIGDEDTIRVIHLLNTLPSGVVRHSDIAKDTVETSLSFGVVNLDGEGLKASLLIRSLLESGKNAVCQNLDSLCILAGAQAEFTGSYVGWNPDEQSQITPLTNRLYVDILGHEPKVKVIHAGLECGLIKQSYPDMDIVSIGPTIKNAHSPQEMVHIDSVETYWQLLVQILANAPVRA</sequence>
<dbReference type="CDD" id="cd03890">
    <property type="entry name" value="M20_pepD"/>
    <property type="match status" value="1"/>
</dbReference>
<keyword evidence="4" id="KW-1185">Reference proteome</keyword>
<dbReference type="PRINTS" id="PR00934">
    <property type="entry name" value="XHISDIPTASE"/>
</dbReference>
<organism evidence="3 4">
    <name type="scientific">Moraxella oculi</name>
    <dbReference type="NCBI Taxonomy" id="2940516"/>
    <lineage>
        <taxon>Bacteria</taxon>
        <taxon>Pseudomonadati</taxon>
        <taxon>Pseudomonadota</taxon>
        <taxon>Gammaproteobacteria</taxon>
        <taxon>Moraxellales</taxon>
        <taxon>Moraxellaceae</taxon>
        <taxon>Moraxella</taxon>
    </lineage>
</organism>
<dbReference type="Proteomes" id="UP001624684">
    <property type="component" value="Unassembled WGS sequence"/>
</dbReference>
<gene>
    <name evidence="3" type="ORF">ACJHVH_02925</name>
</gene>
<dbReference type="InterPro" id="IPR002933">
    <property type="entry name" value="Peptidase_M20"/>
</dbReference>
<dbReference type="PANTHER" id="PTHR43501">
    <property type="entry name" value="CYTOSOL NON-SPECIFIC DIPEPTIDASE"/>
    <property type="match status" value="1"/>
</dbReference>
<proteinExistence type="predicted"/>
<evidence type="ECO:0000256" key="1">
    <source>
        <dbReference type="ARBA" id="ARBA00022801"/>
    </source>
</evidence>
<dbReference type="PANTHER" id="PTHR43501:SF1">
    <property type="entry name" value="CYTOSOL NON-SPECIFIC DIPEPTIDASE"/>
    <property type="match status" value="1"/>
</dbReference>
<dbReference type="Gene3D" id="3.40.630.10">
    <property type="entry name" value="Zn peptidases"/>
    <property type="match status" value="2"/>
</dbReference>
<evidence type="ECO:0000259" key="2">
    <source>
        <dbReference type="Pfam" id="PF07687"/>
    </source>
</evidence>
<dbReference type="NCBIfam" id="TIGR01893">
    <property type="entry name" value="aa-his-dipept"/>
    <property type="match status" value="1"/>
</dbReference>
<dbReference type="Pfam" id="PF07687">
    <property type="entry name" value="M20_dimer"/>
    <property type="match status" value="1"/>
</dbReference>
<dbReference type="RefSeq" id="WP_407068709.1">
    <property type="nucleotide sequence ID" value="NZ_JBJJXE010000003.1"/>
</dbReference>
<name>A0ABW8U687_9GAMM</name>
<reference evidence="3 4" key="1">
    <citation type="submission" date="2024-11" db="EMBL/GenBank/DDBJ databases">
        <title>First Report of Moraxella oculi in Brazil in an Infectious Bovine Keratoconjunctivitis Outbreak.</title>
        <authorList>
            <person name="Carvalho C.V."/>
            <person name="Domingues R."/>
            <person name="Coutinho C."/>
            <person name="Honorio N.T.B.S."/>
            <person name="Faza D.R.L.R."/>
            <person name="Carvalho W.A."/>
            <person name="Machado A.B.F."/>
            <person name="Martins M.F."/>
            <person name="Gaspar E.B."/>
        </authorList>
    </citation>
    <scope>NUCLEOTIDE SEQUENCE [LARGE SCALE GENOMIC DNA]</scope>
    <source>
        <strain evidence="3 4">2117LE</strain>
    </source>
</reference>
<comment type="caution">
    <text evidence="3">The sequence shown here is derived from an EMBL/GenBank/DDBJ whole genome shotgun (WGS) entry which is preliminary data.</text>
</comment>
<evidence type="ECO:0000313" key="3">
    <source>
        <dbReference type="EMBL" id="MFL1731957.1"/>
    </source>
</evidence>
<dbReference type="SUPFAM" id="SSF53187">
    <property type="entry name" value="Zn-dependent exopeptidases"/>
    <property type="match status" value="1"/>
</dbReference>
<feature type="domain" description="Peptidase M20 dimerisation" evidence="2">
    <location>
        <begin position="220"/>
        <end position="304"/>
    </location>
</feature>
<dbReference type="InterPro" id="IPR011650">
    <property type="entry name" value="Peptidase_M20_dimer"/>
</dbReference>
<evidence type="ECO:0000313" key="4">
    <source>
        <dbReference type="Proteomes" id="UP001624684"/>
    </source>
</evidence>
<accession>A0ABW8U687</accession>
<dbReference type="EMBL" id="JBJJXE010000003">
    <property type="protein sequence ID" value="MFL1731957.1"/>
    <property type="molecule type" value="Genomic_DNA"/>
</dbReference>
<dbReference type="PIRSF" id="PIRSF016599">
    <property type="entry name" value="Xaa-His_dipept"/>
    <property type="match status" value="1"/>
</dbReference>